<feature type="transmembrane region" description="Helical" evidence="1">
    <location>
        <begin position="20"/>
        <end position="41"/>
    </location>
</feature>
<dbReference type="AlphaFoldDB" id="G5AG56"/>
<keyword evidence="4" id="KW-1185">Reference proteome</keyword>
<proteinExistence type="predicted"/>
<protein>
    <recommendedName>
        <fullName evidence="2">WLGC domain-containing protein</fullName>
    </recommendedName>
</protein>
<feature type="domain" description="WLGC" evidence="2">
    <location>
        <begin position="557"/>
        <end position="626"/>
    </location>
</feature>
<evidence type="ECO:0000259" key="2">
    <source>
        <dbReference type="Pfam" id="PF26605"/>
    </source>
</evidence>
<feature type="transmembrane region" description="Helical" evidence="1">
    <location>
        <begin position="129"/>
        <end position="147"/>
    </location>
</feature>
<dbReference type="InParanoid" id="G5AG56"/>
<feature type="transmembrane region" description="Helical" evidence="1">
    <location>
        <begin position="167"/>
        <end position="185"/>
    </location>
</feature>
<dbReference type="InterPro" id="IPR032675">
    <property type="entry name" value="LRR_dom_sf"/>
</dbReference>
<dbReference type="KEGG" id="psoj:PHYSODRAFT_534175"/>
<dbReference type="Gene3D" id="3.80.10.10">
    <property type="entry name" value="Ribonuclease Inhibitor"/>
    <property type="match status" value="1"/>
</dbReference>
<feature type="transmembrane region" description="Helical" evidence="1">
    <location>
        <begin position="255"/>
        <end position="273"/>
    </location>
</feature>
<keyword evidence="1" id="KW-0472">Membrane</keyword>
<dbReference type="EMBL" id="JH159166">
    <property type="protein sequence ID" value="EGZ05568.1"/>
    <property type="molecule type" value="Genomic_DNA"/>
</dbReference>
<evidence type="ECO:0000313" key="3">
    <source>
        <dbReference type="EMBL" id="EGZ05568.1"/>
    </source>
</evidence>
<keyword evidence="1" id="KW-0812">Transmembrane</keyword>
<evidence type="ECO:0000313" key="4">
    <source>
        <dbReference type="Proteomes" id="UP000002640"/>
    </source>
</evidence>
<dbReference type="Pfam" id="PF26605">
    <property type="entry name" value="WLGC"/>
    <property type="match status" value="1"/>
</dbReference>
<dbReference type="OMA" id="TICTEQS"/>
<organism evidence="3 4">
    <name type="scientific">Phytophthora sojae (strain P6497)</name>
    <name type="common">Soybean stem and root rot agent</name>
    <name type="synonym">Phytophthora megasperma f. sp. glycines</name>
    <dbReference type="NCBI Taxonomy" id="1094619"/>
    <lineage>
        <taxon>Eukaryota</taxon>
        <taxon>Sar</taxon>
        <taxon>Stramenopiles</taxon>
        <taxon>Oomycota</taxon>
        <taxon>Peronosporomycetes</taxon>
        <taxon>Peronosporales</taxon>
        <taxon>Peronosporaceae</taxon>
        <taxon>Phytophthora</taxon>
    </lineage>
</organism>
<reference evidence="3 4" key="1">
    <citation type="journal article" date="2006" name="Science">
        <title>Phytophthora genome sequences uncover evolutionary origins and mechanisms of pathogenesis.</title>
        <authorList>
            <person name="Tyler B.M."/>
            <person name="Tripathy S."/>
            <person name="Zhang X."/>
            <person name="Dehal P."/>
            <person name="Jiang R.H."/>
            <person name="Aerts A."/>
            <person name="Arredondo F.D."/>
            <person name="Baxter L."/>
            <person name="Bensasson D."/>
            <person name="Beynon J.L."/>
            <person name="Chapman J."/>
            <person name="Damasceno C.M."/>
            <person name="Dorrance A.E."/>
            <person name="Dou D."/>
            <person name="Dickerman A.W."/>
            <person name="Dubchak I.L."/>
            <person name="Garbelotto M."/>
            <person name="Gijzen M."/>
            <person name="Gordon S.G."/>
            <person name="Govers F."/>
            <person name="Grunwald N.J."/>
            <person name="Huang W."/>
            <person name="Ivors K.L."/>
            <person name="Jones R.W."/>
            <person name="Kamoun S."/>
            <person name="Krampis K."/>
            <person name="Lamour K.H."/>
            <person name="Lee M.K."/>
            <person name="McDonald W.H."/>
            <person name="Medina M."/>
            <person name="Meijer H.J."/>
            <person name="Nordberg E.K."/>
            <person name="Maclean D.J."/>
            <person name="Ospina-Giraldo M.D."/>
            <person name="Morris P.F."/>
            <person name="Phuntumart V."/>
            <person name="Putnam N.H."/>
            <person name="Rash S."/>
            <person name="Rose J.K."/>
            <person name="Sakihama Y."/>
            <person name="Salamov A.A."/>
            <person name="Savidor A."/>
            <person name="Scheuring C.F."/>
            <person name="Smith B.M."/>
            <person name="Sobral B.W."/>
            <person name="Terry A."/>
            <person name="Torto-Alalibo T.A."/>
            <person name="Win J."/>
            <person name="Xu Z."/>
            <person name="Zhang H."/>
            <person name="Grigoriev I.V."/>
            <person name="Rokhsar D.S."/>
            <person name="Boore J.L."/>
        </authorList>
    </citation>
    <scope>NUCLEOTIDE SEQUENCE [LARGE SCALE GENOMIC DNA]</scope>
    <source>
        <strain evidence="3 4">P6497</strain>
    </source>
</reference>
<dbReference type="Proteomes" id="UP000002640">
    <property type="component" value="Unassembled WGS sequence"/>
</dbReference>
<dbReference type="GeneID" id="20661961"/>
<accession>G5AG56</accession>
<evidence type="ECO:0000256" key="1">
    <source>
        <dbReference type="SAM" id="Phobius"/>
    </source>
</evidence>
<keyword evidence="1" id="KW-1133">Transmembrane helix</keyword>
<dbReference type="SUPFAM" id="SSF52058">
    <property type="entry name" value="L domain-like"/>
    <property type="match status" value="1"/>
</dbReference>
<name>G5AG56_PHYSP</name>
<sequence>MGTGDFDDGNFWLIIDPDPTLTAINAMVLAILALSYVQVLVKMTIRRNSRLRITPVGPTEEEVHRQWVSNVPYVGIYLHQAAVFGVELTGYYGRYRKFWNVLFKVGDLVVETIQLHHLLEAGFSASLSYGYSALIAANCLMQAFFILNPVRHHTAFTEVLVDTVFDMLFAIGCPIFLLGYSYTTFDLDRAVARLYLKVFFPGSFQRQARMQADPIGTTLFRFSFDSLRTLTWSDLVIRLAMNIAFSYRLSRLRSVPRGVGVLFVGASIFALVYTSRCISDSQGDCKAYPECVAFAYRWDNRDVCPCLAIVDVDRAPKTYEEWIHPLDVTATVRSLATSGDLEVLQLTNRQMVTWPEELQRCVNLEYLSLYYTGVEVVPDWFKVFHNLQFLDLQGKFGDTNIVSMPPDAFLNMGSLTFMHLGYLQLLPELPSFEGLCNLKSMSLALLYSLTALPALMPLAKLQQLELVSLNSLQTLPEVTSNHHLSHVVVWQAQLCCNGFLGACNTSAPVCSGMPASDCLTPSDRPSAESLGIIATQPEVCAKNAPFIPPAEPPLKSQVDACGGVLYRQCRDTLFASEPVGMCINNFFQVIACSSIDKFSIYVRQQEILYGIGTPCDPKEEAWLGCNKRQ</sequence>
<gene>
    <name evidence="3" type="ORF">PHYSODRAFT_534175</name>
</gene>
<dbReference type="RefSeq" id="XP_009539099.1">
    <property type="nucleotide sequence ID" value="XM_009540804.1"/>
</dbReference>
<dbReference type="InterPro" id="IPR058256">
    <property type="entry name" value="WLGC"/>
</dbReference>